<dbReference type="Proteomes" id="UP000290809">
    <property type="component" value="Unassembled WGS sequence"/>
</dbReference>
<proteinExistence type="inferred from homology"/>
<accession>A0A430Q8H6</accession>
<dbReference type="PANTHER" id="PTHR10264:SF19">
    <property type="entry name" value="AT06885P-RELATED"/>
    <property type="match status" value="1"/>
</dbReference>
<dbReference type="SUPFAM" id="SSF117892">
    <property type="entry name" value="Band 7/SPFH domain"/>
    <property type="match status" value="2"/>
</dbReference>
<gene>
    <name evidence="2" type="ORF">DC041_0004479</name>
</gene>
<evidence type="ECO:0000256" key="1">
    <source>
        <dbReference type="ARBA" id="ARBA00008164"/>
    </source>
</evidence>
<comment type="caution">
    <text evidence="2">The sequence shown here is derived from an EMBL/GenBank/DDBJ whole genome shotgun (WGS) entry which is preliminary data.</text>
</comment>
<dbReference type="InterPro" id="IPR001972">
    <property type="entry name" value="Stomatin_HflK_fam"/>
</dbReference>
<dbReference type="AlphaFoldDB" id="A0A430Q8H6"/>
<dbReference type="InterPro" id="IPR043202">
    <property type="entry name" value="Band-7_stomatin-like"/>
</dbReference>
<dbReference type="PANTHER" id="PTHR10264">
    <property type="entry name" value="BAND 7 PROTEIN-RELATED"/>
    <property type="match status" value="1"/>
</dbReference>
<organism evidence="2 3">
    <name type="scientific">Schistosoma bovis</name>
    <name type="common">Blood fluke</name>
    <dbReference type="NCBI Taxonomy" id="6184"/>
    <lineage>
        <taxon>Eukaryota</taxon>
        <taxon>Metazoa</taxon>
        <taxon>Spiralia</taxon>
        <taxon>Lophotrochozoa</taxon>
        <taxon>Platyhelminthes</taxon>
        <taxon>Trematoda</taxon>
        <taxon>Digenea</taxon>
        <taxon>Strigeidida</taxon>
        <taxon>Schistosomatoidea</taxon>
        <taxon>Schistosomatidae</taxon>
        <taxon>Schistosoma</taxon>
    </lineage>
</organism>
<evidence type="ECO:0000313" key="2">
    <source>
        <dbReference type="EMBL" id="RTG83974.1"/>
    </source>
</evidence>
<keyword evidence="3" id="KW-1185">Reference proteome</keyword>
<protein>
    <recommendedName>
        <fullName evidence="4">Band 7 domain-containing protein</fullName>
    </recommendedName>
</protein>
<name>A0A430Q8H6_SCHBO</name>
<dbReference type="Gene3D" id="6.10.250.2090">
    <property type="match status" value="2"/>
</dbReference>
<evidence type="ECO:0000313" key="3">
    <source>
        <dbReference type="Proteomes" id="UP000290809"/>
    </source>
</evidence>
<dbReference type="InterPro" id="IPR036013">
    <property type="entry name" value="Band_7/SPFH_dom_sf"/>
</dbReference>
<reference evidence="2 3" key="1">
    <citation type="journal article" date="2019" name="PLoS Pathog.">
        <title>Genome sequence of the bovine parasite Schistosoma bovis Tanzania.</title>
        <authorList>
            <person name="Oey H."/>
            <person name="Zakrzewski M."/>
            <person name="Gobert G."/>
            <person name="Gravermann K."/>
            <person name="Stoye J."/>
            <person name="Jones M."/>
            <person name="Mcmanus D."/>
            <person name="Krause L."/>
        </authorList>
    </citation>
    <scope>NUCLEOTIDE SEQUENCE [LARGE SCALE GENOMIC DNA]</scope>
    <source>
        <strain evidence="2 3">TAN1997</strain>
    </source>
</reference>
<dbReference type="PRINTS" id="PR00721">
    <property type="entry name" value="STOMATIN"/>
</dbReference>
<dbReference type="STRING" id="6184.A0A430Q8H6"/>
<comment type="similarity">
    <text evidence="1">Belongs to the band 7/mec-2 family.</text>
</comment>
<dbReference type="GO" id="GO:0005886">
    <property type="term" value="C:plasma membrane"/>
    <property type="evidence" value="ECO:0007669"/>
    <property type="project" value="InterPro"/>
</dbReference>
<evidence type="ECO:0008006" key="4">
    <source>
        <dbReference type="Google" id="ProtNLM"/>
    </source>
</evidence>
<dbReference type="EMBL" id="QMKO01002303">
    <property type="protein sequence ID" value="RTG83974.1"/>
    <property type="molecule type" value="Genomic_DNA"/>
</dbReference>
<sequence length="620" mass="70284">MRLPILLNRNNEQKLLIKQLNNNLISFENIESSITNYLNQTIKLLKLNIFMMDHLEQDNIEAIKSNTLLKSEETHSISKHSMVPLSHLVNTKQVKTDPLGLVIAKRKRKEMADPQIAEAILSASKLPPPIVPETTNSVDVPEELLQILALAKDYDKDDTENIDFFKNYSLIQPRKPLKTEVNNVTYMKRERLCKLSSLKKYFITKDFMEDTEETRTLVQNTVHTDEEWFMESFLHVLCILLIIITLPLSLIFCLKECLDSVTEAWGVKVERVEIKDVRLPIQLQRAMAAEAESVREATAKVIAAEGEMRASGALKAAAVEIKQHPIAMQLRYLQTVNSISSGKQSTIIFPVPLDLTSLFRAQLDNILCGNIFENVNFKADNKLQFLSNNNDEDSNEYENEQKEDLYKATGQENILTSSLKLPYQISTDEFMESLSQIECLDSVTEAWGVKVERVEIKDVRLPIQLQRAMAAEAESVREATAKVIAAEGEMRASGALKAAAVEIKQHPIAMQLRYLQTVNSISSGKQSTIIFPVPLDLTSLFRAQLDNILCGNIFENVNFKADNKLQFLSNNNDEDSNEYENEQKEDLYKATGQENILTSSLKLPYQISTDEFMESLSQIV</sequence>